<comment type="caution">
    <text evidence="2">The sequence shown here is derived from an EMBL/GenBank/DDBJ whole genome shotgun (WGS) entry which is preliminary data.</text>
</comment>
<feature type="region of interest" description="Disordered" evidence="1">
    <location>
        <begin position="49"/>
        <end position="80"/>
    </location>
</feature>
<accession>A0A9P4UTX2</accession>
<reference evidence="2" key="1">
    <citation type="journal article" date="2020" name="Stud. Mycol.">
        <title>101 Dothideomycetes genomes: a test case for predicting lifestyles and emergence of pathogens.</title>
        <authorList>
            <person name="Haridas S."/>
            <person name="Albert R."/>
            <person name="Binder M."/>
            <person name="Bloem J."/>
            <person name="Labutti K."/>
            <person name="Salamov A."/>
            <person name="Andreopoulos B."/>
            <person name="Baker S."/>
            <person name="Barry K."/>
            <person name="Bills G."/>
            <person name="Bluhm B."/>
            <person name="Cannon C."/>
            <person name="Castanera R."/>
            <person name="Culley D."/>
            <person name="Daum C."/>
            <person name="Ezra D."/>
            <person name="Gonzalez J."/>
            <person name="Henrissat B."/>
            <person name="Kuo A."/>
            <person name="Liang C."/>
            <person name="Lipzen A."/>
            <person name="Lutzoni F."/>
            <person name="Magnuson J."/>
            <person name="Mondo S."/>
            <person name="Nolan M."/>
            <person name="Ohm R."/>
            <person name="Pangilinan J."/>
            <person name="Park H.-J."/>
            <person name="Ramirez L."/>
            <person name="Alfaro M."/>
            <person name="Sun H."/>
            <person name="Tritt A."/>
            <person name="Yoshinaga Y."/>
            <person name="Zwiers L.-H."/>
            <person name="Turgeon B."/>
            <person name="Goodwin S."/>
            <person name="Spatafora J."/>
            <person name="Crous P."/>
            <person name="Grigoriev I."/>
        </authorList>
    </citation>
    <scope>NUCLEOTIDE SEQUENCE</scope>
    <source>
        <strain evidence="2">CBS 116435</strain>
    </source>
</reference>
<dbReference type="OrthoDB" id="5218421at2759"/>
<evidence type="ECO:0000256" key="1">
    <source>
        <dbReference type="SAM" id="MobiDB-lite"/>
    </source>
</evidence>
<proteinExistence type="predicted"/>
<dbReference type="Proteomes" id="UP000799441">
    <property type="component" value="Unassembled WGS sequence"/>
</dbReference>
<dbReference type="EMBL" id="MU003768">
    <property type="protein sequence ID" value="KAF2725191.1"/>
    <property type="molecule type" value="Genomic_DNA"/>
</dbReference>
<feature type="compositionally biased region" description="Low complexity" evidence="1">
    <location>
        <begin position="67"/>
        <end position="80"/>
    </location>
</feature>
<name>A0A9P4UTX2_9PEZI</name>
<gene>
    <name evidence="2" type="ORF">K431DRAFT_300103</name>
</gene>
<organism evidence="2 3">
    <name type="scientific">Polychaeton citri CBS 116435</name>
    <dbReference type="NCBI Taxonomy" id="1314669"/>
    <lineage>
        <taxon>Eukaryota</taxon>
        <taxon>Fungi</taxon>
        <taxon>Dikarya</taxon>
        <taxon>Ascomycota</taxon>
        <taxon>Pezizomycotina</taxon>
        <taxon>Dothideomycetes</taxon>
        <taxon>Dothideomycetidae</taxon>
        <taxon>Capnodiales</taxon>
        <taxon>Capnodiaceae</taxon>
        <taxon>Polychaeton</taxon>
    </lineage>
</organism>
<dbReference type="AlphaFoldDB" id="A0A9P4UTX2"/>
<sequence length="80" mass="8783">MSQFDNQFAEPIAAQANFAQQYNLERPEQAMSSYQKIMHEHTRQQFNVATASSRRRSAGNGNIATLSPSSSNSSVDSTAS</sequence>
<evidence type="ECO:0000313" key="2">
    <source>
        <dbReference type="EMBL" id="KAF2725191.1"/>
    </source>
</evidence>
<evidence type="ECO:0000313" key="3">
    <source>
        <dbReference type="Proteomes" id="UP000799441"/>
    </source>
</evidence>
<protein>
    <submittedName>
        <fullName evidence="2">Uncharacterized protein</fullName>
    </submittedName>
</protein>
<keyword evidence="3" id="KW-1185">Reference proteome</keyword>